<dbReference type="EMBL" id="MN740510">
    <property type="protein sequence ID" value="QHU30619.1"/>
    <property type="molecule type" value="Genomic_DNA"/>
</dbReference>
<proteinExistence type="predicted"/>
<sequence length="151" mass="17617">MTSPSNKSLGGIPRELWAIIFDYSKSSRWYYHATINDGVLRANIDNIIKLGGFISDGMKVAMHGRLSKATDIHNHIHELSPHIKEVRYTCNCIDRSCTKLTNDRYPRCYHTYEKEYITYWHENDAGRLMRLSEIIDERPVEPEQCSGRRIN</sequence>
<name>A0A6C0LI53_9ZZZZ</name>
<dbReference type="AlphaFoldDB" id="A0A6C0LI53"/>
<protein>
    <submittedName>
        <fullName evidence="1">Uncharacterized protein</fullName>
    </submittedName>
</protein>
<reference evidence="1" key="1">
    <citation type="journal article" date="2020" name="Nature">
        <title>Giant virus diversity and host interactions through global metagenomics.</title>
        <authorList>
            <person name="Schulz F."/>
            <person name="Roux S."/>
            <person name="Paez-Espino D."/>
            <person name="Jungbluth S."/>
            <person name="Walsh D.A."/>
            <person name="Denef V.J."/>
            <person name="McMahon K.D."/>
            <person name="Konstantinidis K.T."/>
            <person name="Eloe-Fadrosh E.A."/>
            <person name="Kyrpides N.C."/>
            <person name="Woyke T."/>
        </authorList>
    </citation>
    <scope>NUCLEOTIDE SEQUENCE</scope>
    <source>
        <strain evidence="1">GVMAG-M-3300027833-19</strain>
    </source>
</reference>
<accession>A0A6C0LI53</accession>
<evidence type="ECO:0000313" key="1">
    <source>
        <dbReference type="EMBL" id="QHU30619.1"/>
    </source>
</evidence>
<organism evidence="1">
    <name type="scientific">viral metagenome</name>
    <dbReference type="NCBI Taxonomy" id="1070528"/>
    <lineage>
        <taxon>unclassified sequences</taxon>
        <taxon>metagenomes</taxon>
        <taxon>organismal metagenomes</taxon>
    </lineage>
</organism>